<dbReference type="EMBL" id="RBWV01000011">
    <property type="protein sequence ID" value="RKS75392.1"/>
    <property type="molecule type" value="Genomic_DNA"/>
</dbReference>
<dbReference type="AlphaFoldDB" id="A0A420XQ96"/>
<proteinExistence type="predicted"/>
<dbReference type="RefSeq" id="WP_121193168.1">
    <property type="nucleotide sequence ID" value="NZ_RBWV01000011.1"/>
</dbReference>
<accession>A0A420XQ96</accession>
<feature type="transmembrane region" description="Helical" evidence="1">
    <location>
        <begin position="198"/>
        <end position="215"/>
    </location>
</feature>
<reference evidence="2 3" key="1">
    <citation type="submission" date="2018-10" db="EMBL/GenBank/DDBJ databases">
        <title>Genomic Encyclopedia of Archaeal and Bacterial Type Strains, Phase II (KMG-II): from individual species to whole genera.</title>
        <authorList>
            <person name="Goeker M."/>
        </authorList>
    </citation>
    <scope>NUCLEOTIDE SEQUENCE [LARGE SCALE GENOMIC DNA]</scope>
    <source>
        <strain evidence="2 3">RP-AC37</strain>
    </source>
</reference>
<name>A0A420XQ96_9ACTN</name>
<evidence type="ECO:0000256" key="1">
    <source>
        <dbReference type="SAM" id="Phobius"/>
    </source>
</evidence>
<evidence type="ECO:0000313" key="3">
    <source>
        <dbReference type="Proteomes" id="UP000281955"/>
    </source>
</evidence>
<sequence length="248" mass="25364">MLALPPEHAVAVARVVGAPATVVALGEASSAVTAAAVGAAVGIGAAASSLRRDSVAVTLWWERGMEAGPADEPDAASRLGAGIVVVERGEPAAHCAWPPEPDADEDPSVATAIAGLLGRQEQEAALRALMRRSGDPLARLAEAADLLGIAPDAVRLLTTDAPGTAVSVPAEPDRGRMRRAREAARLLSARRSSRLRRYGWAPAAVLCLVWLGSAADAAGRPSSGDVVGYLVLAAFSAAAALLALRRRR</sequence>
<keyword evidence="1" id="KW-0812">Transmembrane</keyword>
<keyword evidence="1" id="KW-0472">Membrane</keyword>
<keyword evidence="1" id="KW-1133">Transmembrane helix</keyword>
<gene>
    <name evidence="2" type="ORF">CLV35_1855</name>
</gene>
<organism evidence="2 3">
    <name type="scientific">Motilibacter peucedani</name>
    <dbReference type="NCBI Taxonomy" id="598650"/>
    <lineage>
        <taxon>Bacteria</taxon>
        <taxon>Bacillati</taxon>
        <taxon>Actinomycetota</taxon>
        <taxon>Actinomycetes</taxon>
        <taxon>Motilibacterales</taxon>
        <taxon>Motilibacteraceae</taxon>
        <taxon>Motilibacter</taxon>
    </lineage>
</organism>
<dbReference type="InParanoid" id="A0A420XQ96"/>
<keyword evidence="3" id="KW-1185">Reference proteome</keyword>
<protein>
    <submittedName>
        <fullName evidence="2">Uncharacterized protein</fullName>
    </submittedName>
</protein>
<dbReference type="Proteomes" id="UP000281955">
    <property type="component" value="Unassembled WGS sequence"/>
</dbReference>
<evidence type="ECO:0000313" key="2">
    <source>
        <dbReference type="EMBL" id="RKS75392.1"/>
    </source>
</evidence>
<feature type="transmembrane region" description="Helical" evidence="1">
    <location>
        <begin position="227"/>
        <end position="244"/>
    </location>
</feature>
<comment type="caution">
    <text evidence="2">The sequence shown here is derived from an EMBL/GenBank/DDBJ whole genome shotgun (WGS) entry which is preliminary data.</text>
</comment>